<dbReference type="Pfam" id="PF03734">
    <property type="entry name" value="YkuD"/>
    <property type="match status" value="1"/>
</dbReference>
<feature type="region of interest" description="Disordered" evidence="10">
    <location>
        <begin position="1"/>
        <end position="37"/>
    </location>
</feature>
<evidence type="ECO:0000256" key="9">
    <source>
        <dbReference type="PROSITE-ProRule" id="PRU01373"/>
    </source>
</evidence>
<dbReference type="EMBL" id="CP030239">
    <property type="protein sequence ID" value="AWX92860.1"/>
    <property type="molecule type" value="Genomic_DNA"/>
</dbReference>
<evidence type="ECO:0000256" key="3">
    <source>
        <dbReference type="ARBA" id="ARBA00022676"/>
    </source>
</evidence>
<evidence type="ECO:0000256" key="5">
    <source>
        <dbReference type="ARBA" id="ARBA00022801"/>
    </source>
</evidence>
<dbReference type="PANTHER" id="PTHR30582:SF24">
    <property type="entry name" value="L,D-TRANSPEPTIDASE ERFK_SRFK-RELATED"/>
    <property type="match status" value="1"/>
</dbReference>
<comment type="pathway">
    <text evidence="1 9">Cell wall biogenesis; peptidoglycan biosynthesis.</text>
</comment>
<evidence type="ECO:0000256" key="6">
    <source>
        <dbReference type="ARBA" id="ARBA00022960"/>
    </source>
</evidence>
<evidence type="ECO:0000256" key="4">
    <source>
        <dbReference type="ARBA" id="ARBA00022679"/>
    </source>
</evidence>
<dbReference type="CDD" id="cd16913">
    <property type="entry name" value="YkuD_like"/>
    <property type="match status" value="1"/>
</dbReference>
<feature type="domain" description="L,D-TPase catalytic" evidence="11">
    <location>
        <begin position="112"/>
        <end position="249"/>
    </location>
</feature>
<dbReference type="Gene3D" id="2.40.440.10">
    <property type="entry name" value="L,D-transpeptidase catalytic domain-like"/>
    <property type="match status" value="1"/>
</dbReference>
<sequence length="282" mass="29903">MRKGPLLGPVLRVPTNRNAASGRARPAPRRLTKGNNHANSFAAAGHGPGPGGLRALGPDGHIDPAVASGVYGARTDSGPSGEPIEIHAVRKAYLTDRNTRQRVAYNGPEEPGTIVVDPYARFLYHVIAPGEAMRYGVAVGQAGKNFQGTATINRKQAWPSWTPTANMVRTMPDLYGPLKNGLGGGIDNPLGSRALYLYKGGRDTLYRIHGTMDPSSIGKATSAGCIRMFNQDIMDLFEEVPTGTPVKVRTQAESLALEGPLVEMPDGYLQPAGAAQTASLPR</sequence>
<keyword evidence="3" id="KW-0328">Glycosyltransferase</keyword>
<reference evidence="12 13" key="1">
    <citation type="submission" date="2018-06" db="EMBL/GenBank/DDBJ databases">
        <title>Complete genome sequence of Paracoccus mutanolyticus strain RSP-02 isolated from cellulosic waste.</title>
        <authorList>
            <person name="Amrutha R.N."/>
            <person name="Shrivastav A."/>
            <person name="Buddana S.K."/>
            <person name="Deshpande U."/>
            <person name="Prakasham R.S."/>
        </authorList>
    </citation>
    <scope>NUCLEOTIDE SEQUENCE [LARGE SCALE GENOMIC DNA]</scope>
    <source>
        <strain evidence="12 13">RSP-02</strain>
    </source>
</reference>
<dbReference type="InterPro" id="IPR038063">
    <property type="entry name" value="Transpep_catalytic_dom"/>
</dbReference>
<proteinExistence type="inferred from homology"/>
<dbReference type="Proteomes" id="UP000249922">
    <property type="component" value="Chromosome"/>
</dbReference>
<evidence type="ECO:0000313" key="13">
    <source>
        <dbReference type="Proteomes" id="UP000249922"/>
    </source>
</evidence>
<gene>
    <name evidence="12" type="ORF">DPM13_05905</name>
</gene>
<dbReference type="RefSeq" id="WP_112887643.1">
    <property type="nucleotide sequence ID" value="NZ_CP030239.1"/>
</dbReference>
<evidence type="ECO:0000256" key="2">
    <source>
        <dbReference type="ARBA" id="ARBA00005992"/>
    </source>
</evidence>
<evidence type="ECO:0000256" key="8">
    <source>
        <dbReference type="ARBA" id="ARBA00023316"/>
    </source>
</evidence>
<dbReference type="PANTHER" id="PTHR30582">
    <property type="entry name" value="L,D-TRANSPEPTIDASE"/>
    <property type="match status" value="1"/>
</dbReference>
<keyword evidence="6 9" id="KW-0133">Cell shape</keyword>
<evidence type="ECO:0000259" key="11">
    <source>
        <dbReference type="PROSITE" id="PS52029"/>
    </source>
</evidence>
<keyword evidence="8 9" id="KW-0961">Cell wall biogenesis/degradation</keyword>
<feature type="compositionally biased region" description="Low complexity" evidence="10">
    <location>
        <begin position="16"/>
        <end position="25"/>
    </location>
</feature>
<keyword evidence="4" id="KW-0808">Transferase</keyword>
<keyword evidence="13" id="KW-1185">Reference proteome</keyword>
<dbReference type="InterPro" id="IPR005490">
    <property type="entry name" value="LD_TPept_cat_dom"/>
</dbReference>
<feature type="active site" description="Nucleophile" evidence="9">
    <location>
        <position position="225"/>
    </location>
</feature>
<evidence type="ECO:0000256" key="7">
    <source>
        <dbReference type="ARBA" id="ARBA00022984"/>
    </source>
</evidence>
<feature type="active site" description="Proton donor/acceptor" evidence="9">
    <location>
        <position position="209"/>
    </location>
</feature>
<keyword evidence="7 9" id="KW-0573">Peptidoglycan synthesis</keyword>
<evidence type="ECO:0000313" key="12">
    <source>
        <dbReference type="EMBL" id="AWX92860.1"/>
    </source>
</evidence>
<dbReference type="PROSITE" id="PS52029">
    <property type="entry name" value="LD_TPASE"/>
    <property type="match status" value="1"/>
</dbReference>
<evidence type="ECO:0000256" key="1">
    <source>
        <dbReference type="ARBA" id="ARBA00004752"/>
    </source>
</evidence>
<dbReference type="SUPFAM" id="SSF141523">
    <property type="entry name" value="L,D-transpeptidase catalytic domain-like"/>
    <property type="match status" value="1"/>
</dbReference>
<keyword evidence="5" id="KW-0378">Hydrolase</keyword>
<accession>A0ABM6WQB7</accession>
<organism evidence="12 13">
    <name type="scientific">Paracoccus mutanolyticus</name>
    <dbReference type="NCBI Taxonomy" id="1499308"/>
    <lineage>
        <taxon>Bacteria</taxon>
        <taxon>Pseudomonadati</taxon>
        <taxon>Pseudomonadota</taxon>
        <taxon>Alphaproteobacteria</taxon>
        <taxon>Rhodobacterales</taxon>
        <taxon>Paracoccaceae</taxon>
        <taxon>Paracoccus</taxon>
    </lineage>
</organism>
<protein>
    <submittedName>
        <fullName evidence="12">L,D-transpeptidase</fullName>
    </submittedName>
</protein>
<dbReference type="InterPro" id="IPR050979">
    <property type="entry name" value="LD-transpeptidase"/>
</dbReference>
<evidence type="ECO:0000256" key="10">
    <source>
        <dbReference type="SAM" id="MobiDB-lite"/>
    </source>
</evidence>
<comment type="similarity">
    <text evidence="2">Belongs to the YkuD family.</text>
</comment>
<name>A0ABM6WQB7_9RHOB</name>